<feature type="transmembrane region" description="Helical" evidence="6">
    <location>
        <begin position="252"/>
        <end position="272"/>
    </location>
</feature>
<evidence type="ECO:0000256" key="2">
    <source>
        <dbReference type="ARBA" id="ARBA00022692"/>
    </source>
</evidence>
<dbReference type="PANTHER" id="PTHR11662:SF450">
    <property type="entry name" value="BLR1003 PROTEIN"/>
    <property type="match status" value="1"/>
</dbReference>
<feature type="domain" description="Major facilitator superfamily (MFS) profile" evidence="7">
    <location>
        <begin position="9"/>
        <end position="405"/>
    </location>
</feature>
<keyword evidence="2 6" id="KW-0812">Transmembrane</keyword>
<sequence length="424" mass="44868">MANARRNIVLLLLMFVIMLSIMDKTIFAFAGPQIIDELHLSPSTFGLIGSAFYCLYSISGVLVGFLANRVPSRWILLGMALVWMASQAVTGLSQTLVGLILGRLLLGAGTGPATAITQHACFKWFDARNRVVPSTLVQVSIMLGALLGGISLPLAVDHIGWRGAYLALGAASVVWMIAWLLFGAEGQQGMSAPTQRPEETRYRKLLLDRTYVWVTVVGFLGYLPNALAYSWIPVYMQKGHGLTPLQNGYLALGATTFVLLVNVAASVLARWAGRRGASLQTTMIRVPMIAALLAGGAYLLLALEHGDRTLTIAIYCVGCALVNVVPTFTNAVVGHIAPPQKRGAMLAIHIGLVTSAGILAPWIVGQLIAAQGGDIARGFETAIAAFGVAIMIAACLALRFVRLDPKAAAPAPSAAHNGAETVTS</sequence>
<feature type="transmembrane region" description="Helical" evidence="6">
    <location>
        <begin position="309"/>
        <end position="333"/>
    </location>
</feature>
<dbReference type="Proteomes" id="UP001049200">
    <property type="component" value="Unassembled WGS sequence"/>
</dbReference>
<comment type="similarity">
    <text evidence="5">Belongs to the major facilitator superfamily. Phthalate permease family.</text>
</comment>
<dbReference type="EMBL" id="JAHSTU010000005">
    <property type="protein sequence ID" value="MBV4522022.1"/>
    <property type="molecule type" value="Genomic_DNA"/>
</dbReference>
<keyword evidence="9" id="KW-1185">Reference proteome</keyword>
<feature type="transmembrane region" description="Helical" evidence="6">
    <location>
        <begin position="381"/>
        <end position="401"/>
    </location>
</feature>
<reference evidence="8" key="1">
    <citation type="submission" date="2021-06" db="EMBL/GenBank/DDBJ databases">
        <title>Updating the genus Pseudomonas: Description of 43 new species and partition of the Pseudomonas putida group.</title>
        <authorList>
            <person name="Girard L."/>
            <person name="Lood C."/>
            <person name="Vandamme P."/>
            <person name="Rokni-Zadeh H."/>
            <person name="Van Noort V."/>
            <person name="Hofte M."/>
            <person name="Lavigne R."/>
            <person name="De Mot R."/>
        </authorList>
    </citation>
    <scope>NUCLEOTIDE SEQUENCE</scope>
    <source>
        <strain evidence="8">SWRI74</strain>
    </source>
</reference>
<gene>
    <name evidence="8" type="ORF">KVG88_18330</name>
</gene>
<dbReference type="Pfam" id="PF07690">
    <property type="entry name" value="MFS_1"/>
    <property type="match status" value="1"/>
</dbReference>
<evidence type="ECO:0000259" key="7">
    <source>
        <dbReference type="PROSITE" id="PS50850"/>
    </source>
</evidence>
<evidence type="ECO:0000256" key="1">
    <source>
        <dbReference type="ARBA" id="ARBA00004141"/>
    </source>
</evidence>
<comment type="caution">
    <text evidence="8">The sequence shown here is derived from an EMBL/GenBank/DDBJ whole genome shotgun (WGS) entry which is preliminary data.</text>
</comment>
<proteinExistence type="inferred from homology"/>
<feature type="transmembrane region" description="Helical" evidence="6">
    <location>
        <begin position="284"/>
        <end position="303"/>
    </location>
</feature>
<evidence type="ECO:0000313" key="9">
    <source>
        <dbReference type="Proteomes" id="UP001049200"/>
    </source>
</evidence>
<keyword evidence="3 6" id="KW-1133">Transmembrane helix</keyword>
<keyword evidence="4 6" id="KW-0472">Membrane</keyword>
<feature type="transmembrane region" description="Helical" evidence="6">
    <location>
        <begin position="345"/>
        <end position="369"/>
    </location>
</feature>
<feature type="transmembrane region" description="Helical" evidence="6">
    <location>
        <begin position="136"/>
        <end position="156"/>
    </location>
</feature>
<evidence type="ECO:0000256" key="4">
    <source>
        <dbReference type="ARBA" id="ARBA00023136"/>
    </source>
</evidence>
<dbReference type="InterPro" id="IPR011701">
    <property type="entry name" value="MFS"/>
</dbReference>
<dbReference type="PANTHER" id="PTHR11662">
    <property type="entry name" value="SOLUTE CARRIER FAMILY 17"/>
    <property type="match status" value="1"/>
</dbReference>
<evidence type="ECO:0000256" key="6">
    <source>
        <dbReference type="SAM" id="Phobius"/>
    </source>
</evidence>
<dbReference type="InterPro" id="IPR050382">
    <property type="entry name" value="MFS_Na/Anion_cotransporter"/>
</dbReference>
<comment type="subcellular location">
    <subcellularLocation>
        <location evidence="1">Membrane</location>
        <topology evidence="1">Multi-pass membrane protein</topology>
    </subcellularLocation>
</comment>
<protein>
    <submittedName>
        <fullName evidence="8">MFS transporter</fullName>
    </submittedName>
</protein>
<feature type="transmembrane region" description="Helical" evidence="6">
    <location>
        <begin position="96"/>
        <end position="116"/>
    </location>
</feature>
<dbReference type="InterPro" id="IPR020846">
    <property type="entry name" value="MFS_dom"/>
</dbReference>
<dbReference type="PROSITE" id="PS50850">
    <property type="entry name" value="MFS"/>
    <property type="match status" value="1"/>
</dbReference>
<feature type="transmembrane region" description="Helical" evidence="6">
    <location>
        <begin position="211"/>
        <end position="232"/>
    </location>
</feature>
<feature type="transmembrane region" description="Helical" evidence="6">
    <location>
        <begin position="74"/>
        <end position="90"/>
    </location>
</feature>
<organism evidence="8 9">
    <name type="scientific">Pseudomonas azerbaijanoccidentalis</name>
    <dbReference type="NCBI Taxonomy" id="2842347"/>
    <lineage>
        <taxon>Bacteria</taxon>
        <taxon>Pseudomonadati</taxon>
        <taxon>Pseudomonadota</taxon>
        <taxon>Gammaproteobacteria</taxon>
        <taxon>Pseudomonadales</taxon>
        <taxon>Pseudomonadaceae</taxon>
        <taxon>Pseudomonas</taxon>
    </lineage>
</organism>
<evidence type="ECO:0000313" key="8">
    <source>
        <dbReference type="EMBL" id="MBV4522022.1"/>
    </source>
</evidence>
<dbReference type="RefSeq" id="WP_217872279.1">
    <property type="nucleotide sequence ID" value="NZ_JAHSTU010000005.1"/>
</dbReference>
<name>A0ABS6QSX4_9PSED</name>
<evidence type="ECO:0000256" key="3">
    <source>
        <dbReference type="ARBA" id="ARBA00022989"/>
    </source>
</evidence>
<accession>A0ABS6QSX4</accession>
<feature type="transmembrane region" description="Helical" evidence="6">
    <location>
        <begin position="162"/>
        <end position="182"/>
    </location>
</feature>
<evidence type="ECO:0000256" key="5">
    <source>
        <dbReference type="ARBA" id="ARBA00038514"/>
    </source>
</evidence>
<feature type="transmembrane region" description="Helical" evidence="6">
    <location>
        <begin position="44"/>
        <end position="67"/>
    </location>
</feature>